<dbReference type="PROSITE" id="PS50110">
    <property type="entry name" value="RESPONSE_REGULATORY"/>
    <property type="match status" value="1"/>
</dbReference>
<dbReference type="SMART" id="SM00421">
    <property type="entry name" value="HTH_LUXR"/>
    <property type="match status" value="1"/>
</dbReference>
<gene>
    <name evidence="8" type="ORF">CLV72_105475</name>
</gene>
<evidence type="ECO:0000256" key="5">
    <source>
        <dbReference type="PROSITE-ProRule" id="PRU00169"/>
    </source>
</evidence>
<evidence type="ECO:0000256" key="3">
    <source>
        <dbReference type="ARBA" id="ARBA00023125"/>
    </source>
</evidence>
<dbReference type="CDD" id="cd06170">
    <property type="entry name" value="LuxR_C_like"/>
    <property type="match status" value="1"/>
</dbReference>
<organism evidence="8 9">
    <name type="scientific">Allonocardiopsis opalescens</name>
    <dbReference type="NCBI Taxonomy" id="1144618"/>
    <lineage>
        <taxon>Bacteria</taxon>
        <taxon>Bacillati</taxon>
        <taxon>Actinomycetota</taxon>
        <taxon>Actinomycetes</taxon>
        <taxon>Streptosporangiales</taxon>
        <taxon>Allonocardiopsis</taxon>
    </lineage>
</organism>
<evidence type="ECO:0000256" key="4">
    <source>
        <dbReference type="ARBA" id="ARBA00023163"/>
    </source>
</evidence>
<dbReference type="Gene3D" id="3.40.50.2300">
    <property type="match status" value="1"/>
</dbReference>
<dbReference type="GO" id="GO:0003677">
    <property type="term" value="F:DNA binding"/>
    <property type="evidence" value="ECO:0007669"/>
    <property type="project" value="UniProtKB-KW"/>
</dbReference>
<dbReference type="PROSITE" id="PS50043">
    <property type="entry name" value="HTH_LUXR_2"/>
    <property type="match status" value="1"/>
</dbReference>
<dbReference type="PROSITE" id="PS00622">
    <property type="entry name" value="HTH_LUXR_1"/>
    <property type="match status" value="1"/>
</dbReference>
<dbReference type="PANTHER" id="PTHR43214:SF24">
    <property type="entry name" value="TRANSCRIPTIONAL REGULATORY PROTEIN NARL-RELATED"/>
    <property type="match status" value="1"/>
</dbReference>
<keyword evidence="9" id="KW-1185">Reference proteome</keyword>
<keyword evidence="2" id="KW-0805">Transcription regulation</keyword>
<dbReference type="GO" id="GO:0006355">
    <property type="term" value="P:regulation of DNA-templated transcription"/>
    <property type="evidence" value="ECO:0007669"/>
    <property type="project" value="InterPro"/>
</dbReference>
<dbReference type="EMBL" id="PVZC01000005">
    <property type="protein sequence ID" value="PRX98122.1"/>
    <property type="molecule type" value="Genomic_DNA"/>
</dbReference>
<keyword evidence="1 5" id="KW-0597">Phosphoprotein</keyword>
<proteinExistence type="predicted"/>
<dbReference type="InterPro" id="IPR001789">
    <property type="entry name" value="Sig_transdc_resp-reg_receiver"/>
</dbReference>
<evidence type="ECO:0000256" key="1">
    <source>
        <dbReference type="ARBA" id="ARBA00022553"/>
    </source>
</evidence>
<dbReference type="InterPro" id="IPR058245">
    <property type="entry name" value="NreC/VraR/RcsB-like_REC"/>
</dbReference>
<accession>A0A2T0Q2V1</accession>
<evidence type="ECO:0000313" key="8">
    <source>
        <dbReference type="EMBL" id="PRX98122.1"/>
    </source>
</evidence>
<dbReference type="PANTHER" id="PTHR43214">
    <property type="entry name" value="TWO-COMPONENT RESPONSE REGULATOR"/>
    <property type="match status" value="1"/>
</dbReference>
<dbReference type="RefSeq" id="WP_106248192.1">
    <property type="nucleotide sequence ID" value="NZ_PVZC01000005.1"/>
</dbReference>
<evidence type="ECO:0000259" key="6">
    <source>
        <dbReference type="PROSITE" id="PS50043"/>
    </source>
</evidence>
<evidence type="ECO:0000313" key="9">
    <source>
        <dbReference type="Proteomes" id="UP000237846"/>
    </source>
</evidence>
<dbReference type="PRINTS" id="PR00038">
    <property type="entry name" value="HTHLUXR"/>
</dbReference>
<evidence type="ECO:0000259" key="7">
    <source>
        <dbReference type="PROSITE" id="PS50110"/>
    </source>
</evidence>
<dbReference type="InterPro" id="IPR011006">
    <property type="entry name" value="CheY-like_superfamily"/>
</dbReference>
<reference evidence="8 9" key="1">
    <citation type="submission" date="2018-03" db="EMBL/GenBank/DDBJ databases">
        <title>Genomic Encyclopedia of Archaeal and Bacterial Type Strains, Phase II (KMG-II): from individual species to whole genera.</title>
        <authorList>
            <person name="Goeker M."/>
        </authorList>
    </citation>
    <scope>NUCLEOTIDE SEQUENCE [LARGE SCALE GENOMIC DNA]</scope>
    <source>
        <strain evidence="8 9">DSM 45601</strain>
    </source>
</reference>
<name>A0A2T0Q2V1_9ACTN</name>
<protein>
    <submittedName>
        <fullName evidence="8">LuxR family two component transcriptional regulator</fullName>
    </submittedName>
</protein>
<dbReference type="Pfam" id="PF00072">
    <property type="entry name" value="Response_reg"/>
    <property type="match status" value="1"/>
</dbReference>
<feature type="domain" description="Response regulatory" evidence="7">
    <location>
        <begin position="3"/>
        <end position="125"/>
    </location>
</feature>
<dbReference type="AlphaFoldDB" id="A0A2T0Q2V1"/>
<dbReference type="InterPro" id="IPR039420">
    <property type="entry name" value="WalR-like"/>
</dbReference>
<sequence>MIRVLLADDQPLVRSGIAMILSGEPGIEVVGEAGDGEEAVELAARLQPDIVLMDVRMPGTDGVAATRRITSDGFAEDADSPVKVLILTTYNVHEAVYEALRSGASGFLLKDAVPEELVRSVRVIAGGDAWLDPAVTSRLLSEFASRHDTLRPTPEEMACLTAREREVLVLVAYGLSNKEIAGHLVIGEATVKTHFGRILMKLGLRDRAQAVAAAYQTGLVRPGSAPPAPV</sequence>
<dbReference type="SUPFAM" id="SSF52172">
    <property type="entry name" value="CheY-like"/>
    <property type="match status" value="1"/>
</dbReference>
<dbReference type="SMART" id="SM00448">
    <property type="entry name" value="REC"/>
    <property type="match status" value="1"/>
</dbReference>
<dbReference type="CDD" id="cd17535">
    <property type="entry name" value="REC_NarL-like"/>
    <property type="match status" value="1"/>
</dbReference>
<keyword evidence="3" id="KW-0238">DNA-binding</keyword>
<dbReference type="InterPro" id="IPR000792">
    <property type="entry name" value="Tscrpt_reg_LuxR_C"/>
</dbReference>
<comment type="caution">
    <text evidence="8">The sequence shown here is derived from an EMBL/GenBank/DDBJ whole genome shotgun (WGS) entry which is preliminary data.</text>
</comment>
<feature type="domain" description="HTH luxR-type" evidence="6">
    <location>
        <begin position="153"/>
        <end position="218"/>
    </location>
</feature>
<evidence type="ECO:0000256" key="2">
    <source>
        <dbReference type="ARBA" id="ARBA00023015"/>
    </source>
</evidence>
<dbReference type="Pfam" id="PF00196">
    <property type="entry name" value="GerE"/>
    <property type="match status" value="1"/>
</dbReference>
<dbReference type="Proteomes" id="UP000237846">
    <property type="component" value="Unassembled WGS sequence"/>
</dbReference>
<keyword evidence="4" id="KW-0804">Transcription</keyword>
<dbReference type="GO" id="GO:0000160">
    <property type="term" value="P:phosphorelay signal transduction system"/>
    <property type="evidence" value="ECO:0007669"/>
    <property type="project" value="InterPro"/>
</dbReference>
<feature type="modified residue" description="4-aspartylphosphate" evidence="5">
    <location>
        <position position="54"/>
    </location>
</feature>